<evidence type="ECO:0008006" key="8">
    <source>
        <dbReference type="Google" id="ProtNLM"/>
    </source>
</evidence>
<dbReference type="InterPro" id="IPR038464">
    <property type="entry name" value="Ribosomal_eL38_sf"/>
</dbReference>
<evidence type="ECO:0000256" key="3">
    <source>
        <dbReference type="ARBA" id="ARBA00023274"/>
    </source>
</evidence>
<dbReference type="Gene3D" id="3.30.720.90">
    <property type="match status" value="1"/>
</dbReference>
<gene>
    <name evidence="6" type="ORF">CERSUDRAFT_143887</name>
</gene>
<accession>M2PAC2</accession>
<dbReference type="EMBL" id="KB445811">
    <property type="protein sequence ID" value="EMD32424.1"/>
    <property type="molecule type" value="Genomic_DNA"/>
</dbReference>
<dbReference type="GO" id="GO:0006412">
    <property type="term" value="P:translation"/>
    <property type="evidence" value="ECO:0007669"/>
    <property type="project" value="InterPro"/>
</dbReference>
<feature type="region of interest" description="Disordered" evidence="5">
    <location>
        <begin position="61"/>
        <end position="83"/>
    </location>
</feature>
<dbReference type="OrthoDB" id="10250488at2759"/>
<organism evidence="6 7">
    <name type="scientific">Ceriporiopsis subvermispora (strain B)</name>
    <name type="common">White-rot fungus</name>
    <name type="synonym">Gelatoporia subvermispora</name>
    <dbReference type="NCBI Taxonomy" id="914234"/>
    <lineage>
        <taxon>Eukaryota</taxon>
        <taxon>Fungi</taxon>
        <taxon>Dikarya</taxon>
        <taxon>Basidiomycota</taxon>
        <taxon>Agaricomycotina</taxon>
        <taxon>Agaricomycetes</taxon>
        <taxon>Polyporales</taxon>
        <taxon>Gelatoporiaceae</taxon>
        <taxon>Gelatoporia</taxon>
    </lineage>
</organism>
<dbReference type="GO" id="GO:0003735">
    <property type="term" value="F:structural constituent of ribosome"/>
    <property type="evidence" value="ECO:0007669"/>
    <property type="project" value="InterPro"/>
</dbReference>
<evidence type="ECO:0000313" key="6">
    <source>
        <dbReference type="EMBL" id="EMD32424.1"/>
    </source>
</evidence>
<dbReference type="PANTHER" id="PTHR10965:SF0">
    <property type="entry name" value="LARGE RIBOSOMAL SUBUNIT PROTEIN EL38"/>
    <property type="match status" value="1"/>
</dbReference>
<evidence type="ECO:0000313" key="7">
    <source>
        <dbReference type="Proteomes" id="UP000016930"/>
    </source>
</evidence>
<evidence type="ECO:0000256" key="5">
    <source>
        <dbReference type="SAM" id="MobiDB-lite"/>
    </source>
</evidence>
<reference evidence="6 7" key="1">
    <citation type="journal article" date="2012" name="Proc. Natl. Acad. Sci. U.S.A.">
        <title>Comparative genomics of Ceriporiopsis subvermispora and Phanerochaete chrysosporium provide insight into selective ligninolysis.</title>
        <authorList>
            <person name="Fernandez-Fueyo E."/>
            <person name="Ruiz-Duenas F.J."/>
            <person name="Ferreira P."/>
            <person name="Floudas D."/>
            <person name="Hibbett D.S."/>
            <person name="Canessa P."/>
            <person name="Larrondo L.F."/>
            <person name="James T.Y."/>
            <person name="Seelenfreund D."/>
            <person name="Lobos S."/>
            <person name="Polanco R."/>
            <person name="Tello M."/>
            <person name="Honda Y."/>
            <person name="Watanabe T."/>
            <person name="Watanabe T."/>
            <person name="Ryu J.S."/>
            <person name="Kubicek C.P."/>
            <person name="Schmoll M."/>
            <person name="Gaskell J."/>
            <person name="Hammel K.E."/>
            <person name="St John F.J."/>
            <person name="Vanden Wymelenberg A."/>
            <person name="Sabat G."/>
            <person name="Splinter BonDurant S."/>
            <person name="Syed K."/>
            <person name="Yadav J.S."/>
            <person name="Doddapaneni H."/>
            <person name="Subramanian V."/>
            <person name="Lavin J.L."/>
            <person name="Oguiza J.A."/>
            <person name="Perez G."/>
            <person name="Pisabarro A.G."/>
            <person name="Ramirez L."/>
            <person name="Santoyo F."/>
            <person name="Master E."/>
            <person name="Coutinho P.M."/>
            <person name="Henrissat B."/>
            <person name="Lombard V."/>
            <person name="Magnuson J.K."/>
            <person name="Kuees U."/>
            <person name="Hori C."/>
            <person name="Igarashi K."/>
            <person name="Samejima M."/>
            <person name="Held B.W."/>
            <person name="Barry K.W."/>
            <person name="LaButti K.M."/>
            <person name="Lapidus A."/>
            <person name="Lindquist E.A."/>
            <person name="Lucas S.M."/>
            <person name="Riley R."/>
            <person name="Salamov A.A."/>
            <person name="Hoffmeister D."/>
            <person name="Schwenk D."/>
            <person name="Hadar Y."/>
            <person name="Yarden O."/>
            <person name="de Vries R.P."/>
            <person name="Wiebenga A."/>
            <person name="Stenlid J."/>
            <person name="Eastwood D."/>
            <person name="Grigoriev I.V."/>
            <person name="Berka R.M."/>
            <person name="Blanchette R.A."/>
            <person name="Kersten P."/>
            <person name="Martinez A.T."/>
            <person name="Vicuna R."/>
            <person name="Cullen D."/>
        </authorList>
    </citation>
    <scope>NUCLEOTIDE SEQUENCE [LARGE SCALE GENOMIC DNA]</scope>
    <source>
        <strain evidence="6 7">B</strain>
    </source>
</reference>
<keyword evidence="7" id="KW-1185">Reference proteome</keyword>
<dbReference type="HOGENOM" id="CLU_152057_1_0_1"/>
<keyword evidence="2 4" id="KW-0689">Ribosomal protein</keyword>
<dbReference type="GO" id="GO:0022625">
    <property type="term" value="C:cytosolic large ribosomal subunit"/>
    <property type="evidence" value="ECO:0007669"/>
    <property type="project" value="TreeGrafter"/>
</dbReference>
<protein>
    <recommendedName>
        <fullName evidence="8">Ribosomal protein L38e</fullName>
    </recommendedName>
</protein>
<sequence length="83" mass="9465">MPKEIRDIKQFLEIAKRKDASAARVKKLPSRVAGGKERTKFKIRCSRYLYTLAIDDPEKAEKLQSSLPPGLNVQEVKKAPKKK</sequence>
<dbReference type="PANTHER" id="PTHR10965">
    <property type="entry name" value="60S RIBOSOMAL PROTEIN L38"/>
    <property type="match status" value="1"/>
</dbReference>
<evidence type="ECO:0000256" key="1">
    <source>
        <dbReference type="ARBA" id="ARBA00007803"/>
    </source>
</evidence>
<dbReference type="Pfam" id="PF01781">
    <property type="entry name" value="Ribosomal_L38e"/>
    <property type="match status" value="1"/>
</dbReference>
<proteinExistence type="inferred from homology"/>
<keyword evidence="3 4" id="KW-0687">Ribonucleoprotein</keyword>
<evidence type="ECO:0000256" key="4">
    <source>
        <dbReference type="RuleBase" id="RU003445"/>
    </source>
</evidence>
<name>M2PAC2_CERS8</name>
<dbReference type="GO" id="GO:0022618">
    <property type="term" value="P:protein-RNA complex assembly"/>
    <property type="evidence" value="ECO:0007669"/>
    <property type="project" value="TreeGrafter"/>
</dbReference>
<dbReference type="Proteomes" id="UP000016930">
    <property type="component" value="Unassembled WGS sequence"/>
</dbReference>
<dbReference type="FunFam" id="3.30.720.90:FF:000001">
    <property type="entry name" value="60S ribosomal protein L38"/>
    <property type="match status" value="1"/>
</dbReference>
<dbReference type="AlphaFoldDB" id="M2PAC2"/>
<evidence type="ECO:0000256" key="2">
    <source>
        <dbReference type="ARBA" id="ARBA00022980"/>
    </source>
</evidence>
<comment type="similarity">
    <text evidence="1 4">Belongs to the eukaryotic ribosomal protein eL38 family.</text>
</comment>
<dbReference type="STRING" id="914234.M2PAC2"/>
<dbReference type="InterPro" id="IPR002675">
    <property type="entry name" value="Ribosomal_eL38"/>
</dbReference>